<proteinExistence type="predicted"/>
<comment type="caution">
    <text evidence="1">The sequence shown here is derived from an EMBL/GenBank/DDBJ whole genome shotgun (WGS) entry which is preliminary data.</text>
</comment>
<dbReference type="Proteomes" id="UP000825935">
    <property type="component" value="Chromosome 4"/>
</dbReference>
<dbReference type="EMBL" id="CM035409">
    <property type="protein sequence ID" value="KAH7439776.1"/>
    <property type="molecule type" value="Genomic_DNA"/>
</dbReference>
<name>A0A8T2V0P6_CERRI</name>
<gene>
    <name evidence="1" type="ORF">KP509_04G075800</name>
</gene>
<keyword evidence="2" id="KW-1185">Reference proteome</keyword>
<dbReference type="AlphaFoldDB" id="A0A8T2V0P6"/>
<reference evidence="1" key="1">
    <citation type="submission" date="2021-08" db="EMBL/GenBank/DDBJ databases">
        <title>WGS assembly of Ceratopteris richardii.</title>
        <authorList>
            <person name="Marchant D.B."/>
            <person name="Chen G."/>
            <person name="Jenkins J."/>
            <person name="Shu S."/>
            <person name="Leebens-Mack J."/>
            <person name="Grimwood J."/>
            <person name="Schmutz J."/>
            <person name="Soltis P."/>
            <person name="Soltis D."/>
            <person name="Chen Z.-H."/>
        </authorList>
    </citation>
    <scope>NUCLEOTIDE SEQUENCE</scope>
    <source>
        <strain evidence="1">Whitten #5841</strain>
        <tissue evidence="1">Leaf</tissue>
    </source>
</reference>
<accession>A0A8T2V0P6</accession>
<evidence type="ECO:0000313" key="1">
    <source>
        <dbReference type="EMBL" id="KAH7439776.1"/>
    </source>
</evidence>
<protein>
    <submittedName>
        <fullName evidence="1">Uncharacterized protein</fullName>
    </submittedName>
</protein>
<evidence type="ECO:0000313" key="2">
    <source>
        <dbReference type="Proteomes" id="UP000825935"/>
    </source>
</evidence>
<organism evidence="1 2">
    <name type="scientific">Ceratopteris richardii</name>
    <name type="common">Triangle waterfern</name>
    <dbReference type="NCBI Taxonomy" id="49495"/>
    <lineage>
        <taxon>Eukaryota</taxon>
        <taxon>Viridiplantae</taxon>
        <taxon>Streptophyta</taxon>
        <taxon>Embryophyta</taxon>
        <taxon>Tracheophyta</taxon>
        <taxon>Polypodiopsida</taxon>
        <taxon>Polypodiidae</taxon>
        <taxon>Polypodiales</taxon>
        <taxon>Pteridineae</taxon>
        <taxon>Pteridaceae</taxon>
        <taxon>Parkerioideae</taxon>
        <taxon>Ceratopteris</taxon>
    </lineage>
</organism>
<sequence>MSKMQNTSTPSKHLRVSKWSMFASPHSSPDDHDACGLYIWQSEAYAHDDDEEDGRFRGLPQQIQKCVGGYPLLNLLIARQLPHQRLAPFCIIPCLRPPNGSNAATTGPPVPSPPLIG</sequence>